<dbReference type="InParanoid" id="J4H1P4"/>
<accession>J4H1P4</accession>
<evidence type="ECO:0000256" key="1">
    <source>
        <dbReference type="SAM" id="MobiDB-lite"/>
    </source>
</evidence>
<sequence length="230" mass="25783">MASEKKPKRRKGPGSRQTKGAKQPQTVPADIAPGNGWMSPVELFDNTIIASVMQSQQTRKYTLHSVKLTTFSDFTNFENLPKEDASVAQNVHRLTLLQAPGSTPRRNQMTLRFDQVLLTGTSSGTMGEFISLYSNPTVPAYLTQIVPSKTVRIERLEWFNLHEHVDAWLLGGPFDLQLRELNLYLPMGTSLMIDLQEAYLKRTGSNLRKLAVSITSPPGVKFLEIPQLEE</sequence>
<name>J4H1P4_9APHY</name>
<dbReference type="HOGENOM" id="CLU_1204784_0_0_1"/>
<dbReference type="Proteomes" id="UP000006352">
    <property type="component" value="Unassembled WGS sequence"/>
</dbReference>
<dbReference type="EMBL" id="HE796966">
    <property type="protein sequence ID" value="CCM00129.1"/>
    <property type="molecule type" value="Genomic_DNA"/>
</dbReference>
<dbReference type="AlphaFoldDB" id="J4H1P4"/>
<dbReference type="GeneID" id="24095040"/>
<evidence type="ECO:0000313" key="3">
    <source>
        <dbReference type="Proteomes" id="UP000006352"/>
    </source>
</evidence>
<protein>
    <submittedName>
        <fullName evidence="2">Uncharacterized protein</fullName>
    </submittedName>
</protein>
<gene>
    <name evidence="2" type="ORF">FIBRA_02156</name>
</gene>
<feature type="compositionally biased region" description="Basic residues" evidence="1">
    <location>
        <begin position="1"/>
        <end position="13"/>
    </location>
</feature>
<dbReference type="RefSeq" id="XP_012179412.1">
    <property type="nucleotide sequence ID" value="XM_012324022.1"/>
</dbReference>
<feature type="compositionally biased region" description="Polar residues" evidence="1">
    <location>
        <begin position="15"/>
        <end position="26"/>
    </location>
</feature>
<evidence type="ECO:0000313" key="2">
    <source>
        <dbReference type="EMBL" id="CCM00129.1"/>
    </source>
</evidence>
<organism evidence="2 3">
    <name type="scientific">Fibroporia radiculosa</name>
    <dbReference type="NCBI Taxonomy" id="599839"/>
    <lineage>
        <taxon>Eukaryota</taxon>
        <taxon>Fungi</taxon>
        <taxon>Dikarya</taxon>
        <taxon>Basidiomycota</taxon>
        <taxon>Agaricomycotina</taxon>
        <taxon>Agaricomycetes</taxon>
        <taxon>Polyporales</taxon>
        <taxon>Fibroporiaceae</taxon>
        <taxon>Fibroporia</taxon>
    </lineage>
</organism>
<reference evidence="2 3" key="1">
    <citation type="journal article" date="2012" name="Appl. Environ. Microbiol.">
        <title>Short-read sequencing for genomic analysis of the brown rot fungus Fibroporia radiculosa.</title>
        <authorList>
            <person name="Tang J.D."/>
            <person name="Perkins A.D."/>
            <person name="Sonstegard T.S."/>
            <person name="Schroeder S.G."/>
            <person name="Burgess S.C."/>
            <person name="Diehl S.V."/>
        </authorList>
    </citation>
    <scope>NUCLEOTIDE SEQUENCE [LARGE SCALE GENOMIC DNA]</scope>
    <source>
        <strain evidence="2 3">TFFH 294</strain>
    </source>
</reference>
<proteinExistence type="predicted"/>
<feature type="region of interest" description="Disordered" evidence="1">
    <location>
        <begin position="1"/>
        <end position="36"/>
    </location>
</feature>
<keyword evidence="3" id="KW-1185">Reference proteome</keyword>